<evidence type="ECO:0000313" key="3">
    <source>
        <dbReference type="Proteomes" id="UP001165121"/>
    </source>
</evidence>
<keyword evidence="3" id="KW-1185">Reference proteome</keyword>
<dbReference type="AlphaFoldDB" id="A0A9W7CNP5"/>
<accession>A0A9W7CNP5</accession>
<organism evidence="2 3">
    <name type="scientific">Phytophthora fragariaefolia</name>
    <dbReference type="NCBI Taxonomy" id="1490495"/>
    <lineage>
        <taxon>Eukaryota</taxon>
        <taxon>Sar</taxon>
        <taxon>Stramenopiles</taxon>
        <taxon>Oomycota</taxon>
        <taxon>Peronosporomycetes</taxon>
        <taxon>Peronosporales</taxon>
        <taxon>Peronosporaceae</taxon>
        <taxon>Phytophthora</taxon>
    </lineage>
</organism>
<protein>
    <submittedName>
        <fullName evidence="2">Unnamed protein product</fullName>
    </submittedName>
</protein>
<dbReference type="EMBL" id="BSXT01000974">
    <property type="protein sequence ID" value="GMF36927.1"/>
    <property type="molecule type" value="Genomic_DNA"/>
</dbReference>
<evidence type="ECO:0000313" key="2">
    <source>
        <dbReference type="EMBL" id="GMF36927.1"/>
    </source>
</evidence>
<reference evidence="2" key="1">
    <citation type="submission" date="2023-04" db="EMBL/GenBank/DDBJ databases">
        <title>Phytophthora fragariaefolia NBRC 109709.</title>
        <authorList>
            <person name="Ichikawa N."/>
            <person name="Sato H."/>
            <person name="Tonouchi N."/>
        </authorList>
    </citation>
    <scope>NUCLEOTIDE SEQUENCE</scope>
    <source>
        <strain evidence="2">NBRC 109709</strain>
    </source>
</reference>
<dbReference type="Proteomes" id="UP001165121">
    <property type="component" value="Unassembled WGS sequence"/>
</dbReference>
<proteinExistence type="predicted"/>
<sequence length="105" mass="10951">MDGVPAQHPYNTTFALCNPSCPLFVPVGFSLDAVRSQEVLGPSLDPHDISTSWLQVSSAPSSPDESSSGVPILPTGPVHSAPTSDDQLRLLVKVATAAPDDVTEI</sequence>
<feature type="compositionally biased region" description="Low complexity" evidence="1">
    <location>
        <begin position="57"/>
        <end position="68"/>
    </location>
</feature>
<gene>
    <name evidence="2" type="ORF">Pfra01_001019700</name>
</gene>
<comment type="caution">
    <text evidence="2">The sequence shown here is derived from an EMBL/GenBank/DDBJ whole genome shotgun (WGS) entry which is preliminary data.</text>
</comment>
<evidence type="ECO:0000256" key="1">
    <source>
        <dbReference type="SAM" id="MobiDB-lite"/>
    </source>
</evidence>
<dbReference type="OrthoDB" id="89715at2759"/>
<name>A0A9W7CNP5_9STRA</name>
<feature type="region of interest" description="Disordered" evidence="1">
    <location>
        <begin position="54"/>
        <end position="85"/>
    </location>
</feature>